<dbReference type="AlphaFoldDB" id="A0A174Z3Y1"/>
<dbReference type="OrthoDB" id="9802530at2"/>
<dbReference type="GO" id="GO:0006260">
    <property type="term" value="P:DNA replication"/>
    <property type="evidence" value="ECO:0007669"/>
    <property type="project" value="InterPro"/>
</dbReference>
<organism evidence="2 3">
    <name type="scientific">[Eubacterium] siraeum</name>
    <dbReference type="NCBI Taxonomy" id="39492"/>
    <lineage>
        <taxon>Bacteria</taxon>
        <taxon>Bacillati</taxon>
        <taxon>Bacillota</taxon>
        <taxon>Clostridia</taxon>
        <taxon>Eubacteriales</taxon>
        <taxon>Oscillospiraceae</taxon>
        <taxon>Oscillospiraceae incertae sedis</taxon>
    </lineage>
</organism>
<dbReference type="SUPFAM" id="SSF57783">
    <property type="entry name" value="Zinc beta-ribbon"/>
    <property type="match status" value="1"/>
</dbReference>
<dbReference type="InterPro" id="IPR036977">
    <property type="entry name" value="DNA_primase_Znf_CHC2"/>
</dbReference>
<feature type="domain" description="DUF3991" evidence="1">
    <location>
        <begin position="121"/>
        <end position="195"/>
    </location>
</feature>
<proteinExistence type="predicted"/>
<dbReference type="SUPFAM" id="SSF56731">
    <property type="entry name" value="DNA primase core"/>
    <property type="match status" value="1"/>
</dbReference>
<reference evidence="2 3" key="1">
    <citation type="submission" date="2015-09" db="EMBL/GenBank/DDBJ databases">
        <authorList>
            <consortium name="Pathogen Informatics"/>
        </authorList>
    </citation>
    <scope>NUCLEOTIDE SEQUENCE [LARGE SCALE GENOMIC DNA]</scope>
    <source>
        <strain evidence="2 3">2789STDY5834928</strain>
    </source>
</reference>
<dbReference type="Gene3D" id="3.40.1360.10">
    <property type="match status" value="1"/>
</dbReference>
<accession>A0A174Z3Y1</accession>
<evidence type="ECO:0000259" key="1">
    <source>
        <dbReference type="Pfam" id="PF13154"/>
    </source>
</evidence>
<dbReference type="Gene3D" id="3.90.580.10">
    <property type="entry name" value="Zinc finger, CHC2-type domain"/>
    <property type="match status" value="1"/>
</dbReference>
<dbReference type="InterPro" id="IPR025054">
    <property type="entry name" value="DUF3991"/>
</dbReference>
<dbReference type="GO" id="GO:0008270">
    <property type="term" value="F:zinc ion binding"/>
    <property type="evidence" value="ECO:0007669"/>
    <property type="project" value="InterPro"/>
</dbReference>
<dbReference type="Pfam" id="PF13155">
    <property type="entry name" value="Toprim_2"/>
    <property type="match status" value="1"/>
</dbReference>
<protein>
    <submittedName>
        <fullName evidence="2">DNA primase (Bacterial type)</fullName>
    </submittedName>
</protein>
<dbReference type="Pfam" id="PF13154">
    <property type="entry name" value="DUF3991"/>
    <property type="match status" value="1"/>
</dbReference>
<dbReference type="EMBL" id="CZBY01000001">
    <property type="protein sequence ID" value="CUQ80617.1"/>
    <property type="molecule type" value="Genomic_DNA"/>
</dbReference>
<evidence type="ECO:0000313" key="3">
    <source>
        <dbReference type="Proteomes" id="UP000095662"/>
    </source>
</evidence>
<dbReference type="Proteomes" id="UP000095662">
    <property type="component" value="Unassembled WGS sequence"/>
</dbReference>
<dbReference type="STRING" id="39492.ERS852540_00042"/>
<gene>
    <name evidence="2" type="ORF">ERS852540_00042</name>
</gene>
<sequence length="322" mass="36767">MSTEYIHFTAGQKEAARQTDLVALLQSQGERLKRSGKEYVWRDGSEKVTVRGNLWFHQYERIGGDAVDFVRRFYNMDFPQAVNFLLGNNGGALPQAEPVKREPPKPFTLPPKNDNMRRVYAYLLNRRGIDREVLSAFVHKGMIYESADYHNAVFVGYDEHGIARHAHKRGTGSESTYKGNAENCDPRYSFHWTGTDNTLYLFEAPIDMLSFISLHKENWRRHSYAAACCVGDQVLFQMLKANPNIDTVCLCMDNDTAGQAANKRISDKLFIQGIKHEILVPEFKDWNEDRLAAGGNAPHIRAEFSLPQEESEEEEVCQTLQL</sequence>
<name>A0A174Z3Y1_9FIRM</name>
<evidence type="ECO:0000313" key="2">
    <source>
        <dbReference type="EMBL" id="CUQ80617.1"/>
    </source>
</evidence>
<dbReference type="GO" id="GO:0003677">
    <property type="term" value="F:DNA binding"/>
    <property type="evidence" value="ECO:0007669"/>
    <property type="project" value="InterPro"/>
</dbReference>